<dbReference type="InterPro" id="IPR001258">
    <property type="entry name" value="NHL_repeat"/>
</dbReference>
<dbReference type="KEGG" id="mrtj:KHC33_13755"/>
<proteinExistence type="predicted"/>
<reference evidence="2 3" key="1">
    <citation type="submission" date="2021-05" db="EMBL/GenBank/DDBJ databases">
        <title>A novel Methanospirillum isolate from a pyrite-forming mixed culture.</title>
        <authorList>
            <person name="Bunk B."/>
            <person name="Sproer C."/>
            <person name="Spring S."/>
            <person name="Pester M."/>
        </authorList>
    </citation>
    <scope>NUCLEOTIDE SEQUENCE [LARGE SCALE GENOMIC DNA]</scope>
    <source>
        <strain evidence="2 3">J.3.6.1-F.2.7.3</strain>
    </source>
</reference>
<evidence type="ECO:0000313" key="2">
    <source>
        <dbReference type="EMBL" id="QVV88379.1"/>
    </source>
</evidence>
<sequence>MKRTYIRKCGGEGSEPGQFDIPIGIWVDSEGDVYVADSGSPRYE</sequence>
<organism evidence="2 3">
    <name type="scientific">Methanospirillum purgamenti</name>
    <dbReference type="NCBI Taxonomy" id="2834276"/>
    <lineage>
        <taxon>Archaea</taxon>
        <taxon>Methanobacteriati</taxon>
        <taxon>Methanobacteriota</taxon>
        <taxon>Stenosarchaea group</taxon>
        <taxon>Methanomicrobia</taxon>
        <taxon>Methanomicrobiales</taxon>
        <taxon>Methanospirillaceae</taxon>
        <taxon>Methanospirillum</taxon>
    </lineage>
</organism>
<dbReference type="GeneID" id="94286053"/>
<dbReference type="InterPro" id="IPR011042">
    <property type="entry name" value="6-blade_b-propeller_TolB-like"/>
</dbReference>
<dbReference type="RefSeq" id="WP_214419191.1">
    <property type="nucleotide sequence ID" value="NZ_CP075546.1"/>
</dbReference>
<dbReference type="Pfam" id="PF01436">
    <property type="entry name" value="NHL"/>
    <property type="match status" value="1"/>
</dbReference>
<evidence type="ECO:0008006" key="4">
    <source>
        <dbReference type="Google" id="ProtNLM"/>
    </source>
</evidence>
<accession>A0A8E7EIR4</accession>
<dbReference type="EMBL" id="CP075546">
    <property type="protein sequence ID" value="QVV88379.1"/>
    <property type="molecule type" value="Genomic_DNA"/>
</dbReference>
<gene>
    <name evidence="2" type="ORF">KHC33_13755</name>
</gene>
<protein>
    <recommendedName>
        <fullName evidence="4">SMP-30/Gluconolactonase/LRE-like region domain-containing protein</fullName>
    </recommendedName>
</protein>
<dbReference type="Proteomes" id="UP000680656">
    <property type="component" value="Chromosome"/>
</dbReference>
<dbReference type="AlphaFoldDB" id="A0A8E7EIR4"/>
<evidence type="ECO:0000313" key="3">
    <source>
        <dbReference type="Proteomes" id="UP000680656"/>
    </source>
</evidence>
<dbReference type="Gene3D" id="2.120.10.30">
    <property type="entry name" value="TolB, C-terminal domain"/>
    <property type="match status" value="1"/>
</dbReference>
<keyword evidence="1" id="KW-0677">Repeat</keyword>
<name>A0A8E7EIR4_9EURY</name>
<dbReference type="PROSITE" id="PS51125">
    <property type="entry name" value="NHL"/>
    <property type="match status" value="1"/>
</dbReference>
<keyword evidence="3" id="KW-1185">Reference proteome</keyword>
<evidence type="ECO:0000256" key="1">
    <source>
        <dbReference type="ARBA" id="ARBA00022737"/>
    </source>
</evidence>